<organism evidence="1 2">
    <name type="scientific">Mycobacterium phage Weirdo19</name>
    <dbReference type="NCBI Taxonomy" id="2601610"/>
    <lineage>
        <taxon>Viruses</taxon>
        <taxon>Duplodnaviria</taxon>
        <taxon>Heunggongvirae</taxon>
        <taxon>Uroviricota</taxon>
        <taxon>Caudoviricetes</taxon>
        <taxon>Rosariovirus</taxon>
        <taxon>Rosariovirus Weirdo19ES</taxon>
    </lineage>
</organism>
<name>A0A6M2YSU6_9CAUD</name>
<dbReference type="Proteomes" id="UP000501191">
    <property type="component" value="Segment"/>
</dbReference>
<accession>A0A6M2YSU6</accession>
<dbReference type="KEGG" id="vg:63911511"/>
<protein>
    <submittedName>
        <fullName evidence="1">Uncharacterized protein</fullName>
    </submittedName>
</protein>
<proteinExistence type="predicted"/>
<sequence>MDPMKLPGLDVKALLADIDPGQFNPVRCCVCTGLGLRETKGRDLTIVRGYAVCLDHLGVDEHPSLREYVEAIRAAFSIAACSGGCGTPVAGRGDRCGRPGCR</sequence>
<evidence type="ECO:0000313" key="1">
    <source>
        <dbReference type="EMBL" id="QEA10843.1"/>
    </source>
</evidence>
<reference evidence="1 2" key="1">
    <citation type="journal article" date="2020" name="PLoS ONE">
        <title>Weirdo19ES is a novel singleton mycobacteriophage that selects for glycolipid deficient phage-resistant M. smegmatis mutants.</title>
        <authorList>
            <person name="Suarez C.A."/>
            <person name="Franceschelli J.J."/>
            <person name="Tasselli S.E."/>
            <person name="Morbidoni H.R."/>
        </authorList>
    </citation>
    <scope>NUCLEOTIDE SEQUENCE [LARGE SCALE GENOMIC DNA]</scope>
</reference>
<evidence type="ECO:0000313" key="2">
    <source>
        <dbReference type="Proteomes" id="UP000501191"/>
    </source>
</evidence>
<keyword evidence="2" id="KW-1185">Reference proteome</keyword>
<dbReference type="GeneID" id="63911511"/>
<dbReference type="EMBL" id="MN103533">
    <property type="protein sequence ID" value="QEA10843.1"/>
    <property type="molecule type" value="Genomic_DNA"/>
</dbReference>
<dbReference type="RefSeq" id="YP_010050776.1">
    <property type="nucleotide sequence ID" value="NC_054433.1"/>
</dbReference>